<dbReference type="GO" id="GO:0043565">
    <property type="term" value="F:sequence-specific DNA binding"/>
    <property type="evidence" value="ECO:0007669"/>
    <property type="project" value="TreeGrafter"/>
</dbReference>
<keyword evidence="3" id="KW-0238">DNA-binding</keyword>
<evidence type="ECO:0000256" key="1">
    <source>
        <dbReference type="ARBA" id="ARBA00009437"/>
    </source>
</evidence>
<evidence type="ECO:0000313" key="6">
    <source>
        <dbReference type="EMBL" id="MYM57570.1"/>
    </source>
</evidence>
<dbReference type="Gene3D" id="3.40.190.10">
    <property type="entry name" value="Periplasmic binding protein-like II"/>
    <property type="match status" value="2"/>
</dbReference>
<keyword evidence="2" id="KW-0805">Transcription regulation</keyword>
<keyword evidence="4" id="KW-0804">Transcription</keyword>
<comment type="similarity">
    <text evidence="1">Belongs to the LysR transcriptional regulatory family.</text>
</comment>
<accession>A0A6L8LSG7</accession>
<name>A0A6L8LSG7_9RHOB</name>
<dbReference type="InterPro" id="IPR000847">
    <property type="entry name" value="LysR_HTH_N"/>
</dbReference>
<reference evidence="6 7" key="1">
    <citation type="submission" date="2020-01" db="EMBL/GenBank/DDBJ databases">
        <authorList>
            <person name="Chen S."/>
        </authorList>
    </citation>
    <scope>NUCLEOTIDE SEQUENCE [LARGE SCALE GENOMIC DNA]</scope>
    <source>
        <strain evidence="6 7">GS-10</strain>
    </source>
</reference>
<comment type="caution">
    <text evidence="6">The sequence shown here is derived from an EMBL/GenBank/DDBJ whole genome shotgun (WGS) entry which is preliminary data.</text>
</comment>
<dbReference type="InterPro" id="IPR005119">
    <property type="entry name" value="LysR_subst-bd"/>
</dbReference>
<dbReference type="Pfam" id="PF03466">
    <property type="entry name" value="LysR_substrate"/>
    <property type="match status" value="1"/>
</dbReference>
<dbReference type="SUPFAM" id="SSF46785">
    <property type="entry name" value="Winged helix' DNA-binding domain"/>
    <property type="match status" value="1"/>
</dbReference>
<dbReference type="PROSITE" id="PS50931">
    <property type="entry name" value="HTH_LYSR"/>
    <property type="match status" value="1"/>
</dbReference>
<evidence type="ECO:0000256" key="4">
    <source>
        <dbReference type="ARBA" id="ARBA00023163"/>
    </source>
</evidence>
<protein>
    <submittedName>
        <fullName evidence="6">LysR family transcriptional regulator</fullName>
    </submittedName>
</protein>
<feature type="domain" description="HTH lysR-type" evidence="5">
    <location>
        <begin position="35"/>
        <end position="92"/>
    </location>
</feature>
<evidence type="ECO:0000313" key="7">
    <source>
        <dbReference type="Proteomes" id="UP000479043"/>
    </source>
</evidence>
<dbReference type="RefSeq" id="WP_160975475.1">
    <property type="nucleotide sequence ID" value="NZ_WWEN01000013.1"/>
</dbReference>
<keyword evidence="7" id="KW-1185">Reference proteome</keyword>
<dbReference type="AlphaFoldDB" id="A0A6L8LSG7"/>
<dbReference type="Proteomes" id="UP000479043">
    <property type="component" value="Unassembled WGS sequence"/>
</dbReference>
<dbReference type="InterPro" id="IPR036390">
    <property type="entry name" value="WH_DNA-bd_sf"/>
</dbReference>
<proteinExistence type="inferred from homology"/>
<evidence type="ECO:0000256" key="2">
    <source>
        <dbReference type="ARBA" id="ARBA00023015"/>
    </source>
</evidence>
<evidence type="ECO:0000256" key="3">
    <source>
        <dbReference type="ARBA" id="ARBA00023125"/>
    </source>
</evidence>
<dbReference type="PANTHER" id="PTHR30537:SF26">
    <property type="entry name" value="GLYCINE CLEAVAGE SYSTEM TRANSCRIPTIONAL ACTIVATOR"/>
    <property type="match status" value="1"/>
</dbReference>
<dbReference type="CDD" id="cd08432">
    <property type="entry name" value="PBP2_GcdR_TrpI_HvrB_AmpR_like"/>
    <property type="match status" value="1"/>
</dbReference>
<evidence type="ECO:0000259" key="5">
    <source>
        <dbReference type="PROSITE" id="PS50931"/>
    </source>
</evidence>
<dbReference type="PANTHER" id="PTHR30537">
    <property type="entry name" value="HTH-TYPE TRANSCRIPTIONAL REGULATOR"/>
    <property type="match status" value="1"/>
</dbReference>
<organism evidence="6 7">
    <name type="scientific">Thalassovita mangrovi</name>
    <dbReference type="NCBI Taxonomy" id="2692236"/>
    <lineage>
        <taxon>Bacteria</taxon>
        <taxon>Pseudomonadati</taxon>
        <taxon>Pseudomonadota</taxon>
        <taxon>Alphaproteobacteria</taxon>
        <taxon>Rhodobacterales</taxon>
        <taxon>Roseobacteraceae</taxon>
        <taxon>Thalassovita</taxon>
    </lineage>
</organism>
<sequence length="332" mass="35727">MFANVKTAQLMPDKRNNLSIRPSTANGGGGVEAGVPLESIRIFEAAARHLGFTAAALELNVTQSAVSQRIKALEAALGVKLFERRPNGLRLTEAGQSYLLDIRPAIQRLRAATRRAAFRSSLPSSKADRVLAVSTTQSIALLCLMPHFASFRSAFPDVSLKIETASALVDPAEAGFDCAIRYGPGKWPGVIADHLAGETLTPVCAPALLEPSRRSLDLSDLANYPLVHDLGPVSWIEWLDHFGAAQTVLPEVLNVSESSLAVQAALDGAGVALGRSQLVRRGISSGRLVAPTPHAMDSPFDYYMVSSPQRGRDPLLADFRHWLSEEVFPEKT</sequence>
<dbReference type="Gene3D" id="1.10.10.10">
    <property type="entry name" value="Winged helix-like DNA-binding domain superfamily/Winged helix DNA-binding domain"/>
    <property type="match status" value="1"/>
</dbReference>
<dbReference type="InterPro" id="IPR058163">
    <property type="entry name" value="LysR-type_TF_proteobact-type"/>
</dbReference>
<dbReference type="InterPro" id="IPR036388">
    <property type="entry name" value="WH-like_DNA-bd_sf"/>
</dbReference>
<dbReference type="GO" id="GO:0003700">
    <property type="term" value="F:DNA-binding transcription factor activity"/>
    <property type="evidence" value="ECO:0007669"/>
    <property type="project" value="InterPro"/>
</dbReference>
<dbReference type="GO" id="GO:0006351">
    <property type="term" value="P:DNA-templated transcription"/>
    <property type="evidence" value="ECO:0007669"/>
    <property type="project" value="TreeGrafter"/>
</dbReference>
<dbReference type="Pfam" id="PF00126">
    <property type="entry name" value="HTH_1"/>
    <property type="match status" value="1"/>
</dbReference>
<gene>
    <name evidence="6" type="ORF">GR167_19795</name>
</gene>
<dbReference type="SUPFAM" id="SSF53850">
    <property type="entry name" value="Periplasmic binding protein-like II"/>
    <property type="match status" value="1"/>
</dbReference>
<dbReference type="EMBL" id="WWEN01000013">
    <property type="protein sequence ID" value="MYM57570.1"/>
    <property type="molecule type" value="Genomic_DNA"/>
</dbReference>
<dbReference type="FunFam" id="1.10.10.10:FF:000038">
    <property type="entry name" value="Glycine cleavage system transcriptional activator"/>
    <property type="match status" value="1"/>
</dbReference>
<dbReference type="PRINTS" id="PR00039">
    <property type="entry name" value="HTHLYSR"/>
</dbReference>